<reference evidence="1" key="4">
    <citation type="submission" date="2019-03" db="UniProtKB">
        <authorList>
            <consortium name="EnsemblPlants"/>
        </authorList>
    </citation>
    <scope>IDENTIFICATION</scope>
</reference>
<keyword evidence="2" id="KW-1185">Reference proteome</keyword>
<dbReference type="Gramene" id="AET7Gv21002200.10">
    <property type="protein sequence ID" value="AET7Gv21002200.10"/>
    <property type="gene ID" value="AET7Gv21002200"/>
</dbReference>
<evidence type="ECO:0000313" key="2">
    <source>
        <dbReference type="Proteomes" id="UP000015105"/>
    </source>
</evidence>
<reference evidence="1" key="3">
    <citation type="journal article" date="2017" name="Nature">
        <title>Genome sequence of the progenitor of the wheat D genome Aegilops tauschii.</title>
        <authorList>
            <person name="Luo M.C."/>
            <person name="Gu Y.Q."/>
            <person name="Puiu D."/>
            <person name="Wang H."/>
            <person name="Twardziok S.O."/>
            <person name="Deal K.R."/>
            <person name="Huo N."/>
            <person name="Zhu T."/>
            <person name="Wang L."/>
            <person name="Wang Y."/>
            <person name="McGuire P.E."/>
            <person name="Liu S."/>
            <person name="Long H."/>
            <person name="Ramasamy R.K."/>
            <person name="Rodriguez J.C."/>
            <person name="Van S.L."/>
            <person name="Yuan L."/>
            <person name="Wang Z."/>
            <person name="Xia Z."/>
            <person name="Xiao L."/>
            <person name="Anderson O.D."/>
            <person name="Ouyang S."/>
            <person name="Liang Y."/>
            <person name="Zimin A.V."/>
            <person name="Pertea G."/>
            <person name="Qi P."/>
            <person name="Bennetzen J.L."/>
            <person name="Dai X."/>
            <person name="Dawson M.W."/>
            <person name="Muller H.G."/>
            <person name="Kugler K."/>
            <person name="Rivarola-Duarte L."/>
            <person name="Spannagl M."/>
            <person name="Mayer K.F.X."/>
            <person name="Lu F.H."/>
            <person name="Bevan M.W."/>
            <person name="Leroy P."/>
            <person name="Li P."/>
            <person name="You F.M."/>
            <person name="Sun Q."/>
            <person name="Liu Z."/>
            <person name="Lyons E."/>
            <person name="Wicker T."/>
            <person name="Salzberg S.L."/>
            <person name="Devos K.M."/>
            <person name="Dvorak J."/>
        </authorList>
    </citation>
    <scope>NUCLEOTIDE SEQUENCE [LARGE SCALE GENOMIC DNA]</scope>
    <source>
        <strain evidence="1">cv. AL8/78</strain>
    </source>
</reference>
<dbReference type="AlphaFoldDB" id="A0A453SKF6"/>
<evidence type="ECO:0000313" key="1">
    <source>
        <dbReference type="EnsemblPlants" id="AET7Gv21002200.10"/>
    </source>
</evidence>
<accession>A0A453SKF6</accession>
<reference evidence="2" key="1">
    <citation type="journal article" date="2014" name="Science">
        <title>Ancient hybridizations among the ancestral genomes of bread wheat.</title>
        <authorList>
            <consortium name="International Wheat Genome Sequencing Consortium,"/>
            <person name="Marcussen T."/>
            <person name="Sandve S.R."/>
            <person name="Heier L."/>
            <person name="Spannagl M."/>
            <person name="Pfeifer M."/>
            <person name="Jakobsen K.S."/>
            <person name="Wulff B.B."/>
            <person name="Steuernagel B."/>
            <person name="Mayer K.F."/>
            <person name="Olsen O.A."/>
        </authorList>
    </citation>
    <scope>NUCLEOTIDE SEQUENCE [LARGE SCALE GENOMIC DNA]</scope>
    <source>
        <strain evidence="2">cv. AL8/78</strain>
    </source>
</reference>
<dbReference type="Proteomes" id="UP000015105">
    <property type="component" value="Chromosome 7D"/>
</dbReference>
<name>A0A453SKF6_AEGTS</name>
<proteinExistence type="predicted"/>
<reference evidence="2" key="2">
    <citation type="journal article" date="2017" name="Nat. Plants">
        <title>The Aegilops tauschii genome reveals multiple impacts of transposons.</title>
        <authorList>
            <person name="Zhao G."/>
            <person name="Zou C."/>
            <person name="Li K."/>
            <person name="Wang K."/>
            <person name="Li T."/>
            <person name="Gao L."/>
            <person name="Zhang X."/>
            <person name="Wang H."/>
            <person name="Yang Z."/>
            <person name="Liu X."/>
            <person name="Jiang W."/>
            <person name="Mao L."/>
            <person name="Kong X."/>
            <person name="Jiao Y."/>
            <person name="Jia J."/>
        </authorList>
    </citation>
    <scope>NUCLEOTIDE SEQUENCE [LARGE SCALE GENOMIC DNA]</scope>
    <source>
        <strain evidence="2">cv. AL8/78</strain>
    </source>
</reference>
<reference evidence="1" key="5">
    <citation type="journal article" date="2021" name="G3 (Bethesda)">
        <title>Aegilops tauschii genome assembly Aet v5.0 features greater sequence contiguity and improved annotation.</title>
        <authorList>
            <person name="Wang L."/>
            <person name="Zhu T."/>
            <person name="Rodriguez J.C."/>
            <person name="Deal K.R."/>
            <person name="Dubcovsky J."/>
            <person name="McGuire P.E."/>
            <person name="Lux T."/>
            <person name="Spannagl M."/>
            <person name="Mayer K.F.X."/>
            <person name="Baldrich P."/>
            <person name="Meyers B.C."/>
            <person name="Huo N."/>
            <person name="Gu Y.Q."/>
            <person name="Zhou H."/>
            <person name="Devos K.M."/>
            <person name="Bennetzen J.L."/>
            <person name="Unver T."/>
            <person name="Budak H."/>
            <person name="Gulick P.J."/>
            <person name="Galiba G."/>
            <person name="Kalapos B."/>
            <person name="Nelson D.R."/>
            <person name="Li P."/>
            <person name="You F.M."/>
            <person name="Luo M.C."/>
            <person name="Dvorak J."/>
        </authorList>
    </citation>
    <scope>NUCLEOTIDE SEQUENCE [LARGE SCALE GENOMIC DNA]</scope>
    <source>
        <strain evidence="1">cv. AL8/78</strain>
    </source>
</reference>
<protein>
    <submittedName>
        <fullName evidence="1">Uncharacterized protein</fullName>
    </submittedName>
</protein>
<organism evidence="1 2">
    <name type="scientific">Aegilops tauschii subsp. strangulata</name>
    <name type="common">Goatgrass</name>
    <dbReference type="NCBI Taxonomy" id="200361"/>
    <lineage>
        <taxon>Eukaryota</taxon>
        <taxon>Viridiplantae</taxon>
        <taxon>Streptophyta</taxon>
        <taxon>Embryophyta</taxon>
        <taxon>Tracheophyta</taxon>
        <taxon>Spermatophyta</taxon>
        <taxon>Magnoliopsida</taxon>
        <taxon>Liliopsida</taxon>
        <taxon>Poales</taxon>
        <taxon>Poaceae</taxon>
        <taxon>BOP clade</taxon>
        <taxon>Pooideae</taxon>
        <taxon>Triticodae</taxon>
        <taxon>Triticeae</taxon>
        <taxon>Triticinae</taxon>
        <taxon>Aegilops</taxon>
    </lineage>
</organism>
<dbReference type="EnsemblPlants" id="AET7Gv21002200.10">
    <property type="protein sequence ID" value="AET7Gv21002200.10"/>
    <property type="gene ID" value="AET7Gv21002200"/>
</dbReference>
<sequence>SRPLCSALQSIITLRTVCTSMSCPNGAIKNSTSINYDTLQSTTLHHAWSTSIN</sequence>